<dbReference type="Gene3D" id="3.40.50.920">
    <property type="match status" value="1"/>
</dbReference>
<comment type="cofactor">
    <cofactor evidence="2">
        <name>thiamine diphosphate</name>
        <dbReference type="ChEBI" id="CHEBI:58937"/>
    </cofactor>
</comment>
<keyword evidence="8" id="KW-0460">Magnesium</keyword>
<keyword evidence="9" id="KW-0786">Thiamine pyrophosphate</keyword>
<dbReference type="GO" id="GO:0005829">
    <property type="term" value="C:cytosol"/>
    <property type="evidence" value="ECO:0007669"/>
    <property type="project" value="TreeGrafter"/>
</dbReference>
<dbReference type="InterPro" id="IPR020826">
    <property type="entry name" value="Transketolase_BS"/>
</dbReference>
<dbReference type="EC" id="2.2.1.1" evidence="5"/>
<dbReference type="Pfam" id="PF02779">
    <property type="entry name" value="Transket_pyr"/>
    <property type="match status" value="1"/>
</dbReference>
<feature type="domain" description="Transketolase-like pyrimidine-binding" evidence="11">
    <location>
        <begin position="358"/>
        <end position="529"/>
    </location>
</feature>
<dbReference type="FunFam" id="3.40.50.920:FF:000003">
    <property type="entry name" value="Transketolase"/>
    <property type="match status" value="1"/>
</dbReference>
<protein>
    <recommendedName>
        <fullName evidence="5">transketolase</fullName>
        <ecNumber evidence="5">2.2.1.1</ecNumber>
    </recommendedName>
</protein>
<dbReference type="SMART" id="SM00861">
    <property type="entry name" value="Transket_pyr"/>
    <property type="match status" value="1"/>
</dbReference>
<evidence type="ECO:0000256" key="5">
    <source>
        <dbReference type="ARBA" id="ARBA00013152"/>
    </source>
</evidence>
<comment type="similarity">
    <text evidence="3">Belongs to the transketolase family.</text>
</comment>
<accession>A0A6J6NNY1</accession>
<dbReference type="GO" id="GO:0046872">
    <property type="term" value="F:metal ion binding"/>
    <property type="evidence" value="ECO:0007669"/>
    <property type="project" value="UniProtKB-KW"/>
</dbReference>
<evidence type="ECO:0000259" key="11">
    <source>
        <dbReference type="SMART" id="SM00861"/>
    </source>
</evidence>
<evidence type="ECO:0000256" key="4">
    <source>
        <dbReference type="ARBA" id="ARBA00011738"/>
    </source>
</evidence>
<dbReference type="InterPro" id="IPR029061">
    <property type="entry name" value="THDP-binding"/>
</dbReference>
<dbReference type="Pfam" id="PF22613">
    <property type="entry name" value="Transketolase_C_1"/>
    <property type="match status" value="1"/>
</dbReference>
<evidence type="ECO:0000313" key="12">
    <source>
        <dbReference type="EMBL" id="CAB4686395.1"/>
    </source>
</evidence>
<keyword evidence="7" id="KW-0479">Metal-binding</keyword>
<dbReference type="InterPro" id="IPR005474">
    <property type="entry name" value="Transketolase_N"/>
</dbReference>
<evidence type="ECO:0000256" key="7">
    <source>
        <dbReference type="ARBA" id="ARBA00022723"/>
    </source>
</evidence>
<comment type="catalytic activity">
    <reaction evidence="10">
        <text>D-sedoheptulose 7-phosphate + D-glyceraldehyde 3-phosphate = aldehydo-D-ribose 5-phosphate + D-xylulose 5-phosphate</text>
        <dbReference type="Rhea" id="RHEA:10508"/>
        <dbReference type="ChEBI" id="CHEBI:57483"/>
        <dbReference type="ChEBI" id="CHEBI:57737"/>
        <dbReference type="ChEBI" id="CHEBI:58273"/>
        <dbReference type="ChEBI" id="CHEBI:59776"/>
        <dbReference type="EC" id="2.2.1.1"/>
    </reaction>
</comment>
<reference evidence="12" key="1">
    <citation type="submission" date="2020-05" db="EMBL/GenBank/DDBJ databases">
        <authorList>
            <person name="Chiriac C."/>
            <person name="Salcher M."/>
            <person name="Ghai R."/>
            <person name="Kavagutti S V."/>
        </authorList>
    </citation>
    <scope>NUCLEOTIDE SEQUENCE</scope>
</reference>
<dbReference type="Gene3D" id="3.40.50.970">
    <property type="match status" value="2"/>
</dbReference>
<dbReference type="FunFam" id="3.40.50.970:FF:000004">
    <property type="entry name" value="Transketolase"/>
    <property type="match status" value="1"/>
</dbReference>
<comment type="subunit">
    <text evidence="4">Homodimer.</text>
</comment>
<evidence type="ECO:0000256" key="3">
    <source>
        <dbReference type="ARBA" id="ARBA00007131"/>
    </source>
</evidence>
<dbReference type="NCBIfam" id="TIGR00232">
    <property type="entry name" value="tktlase_bact"/>
    <property type="match status" value="1"/>
</dbReference>
<dbReference type="Pfam" id="PF00456">
    <property type="entry name" value="Transketolase_N"/>
    <property type="match status" value="1"/>
</dbReference>
<dbReference type="GO" id="GO:0006098">
    <property type="term" value="P:pentose-phosphate shunt"/>
    <property type="evidence" value="ECO:0007669"/>
    <property type="project" value="TreeGrafter"/>
</dbReference>
<dbReference type="GO" id="GO:0004802">
    <property type="term" value="F:transketolase activity"/>
    <property type="evidence" value="ECO:0007669"/>
    <property type="project" value="UniProtKB-EC"/>
</dbReference>
<dbReference type="CDD" id="cd02012">
    <property type="entry name" value="TPP_TK"/>
    <property type="match status" value="1"/>
</dbReference>
<organism evidence="12">
    <name type="scientific">freshwater metagenome</name>
    <dbReference type="NCBI Taxonomy" id="449393"/>
    <lineage>
        <taxon>unclassified sequences</taxon>
        <taxon>metagenomes</taxon>
        <taxon>ecological metagenomes</taxon>
    </lineage>
</organism>
<evidence type="ECO:0000256" key="1">
    <source>
        <dbReference type="ARBA" id="ARBA00001946"/>
    </source>
</evidence>
<keyword evidence="6" id="KW-0808">Transferase</keyword>
<dbReference type="SUPFAM" id="SSF52518">
    <property type="entry name" value="Thiamin diphosphate-binding fold (THDP-binding)"/>
    <property type="match status" value="2"/>
</dbReference>
<evidence type="ECO:0000256" key="6">
    <source>
        <dbReference type="ARBA" id="ARBA00022679"/>
    </source>
</evidence>
<dbReference type="InterPro" id="IPR009014">
    <property type="entry name" value="Transketo_C/PFOR_II"/>
</dbReference>
<sequence>MGANGVDLDQLSVDAIRTLAIDAVDAANSGHPGAPLALAPAAYVLYRKVMNHNPADPHWPDRDRFVLSAGHASALLYSTLHLSGYDLPLDEVKNFRQLGSLTPGHPEVHHTAGVETTTGPLGAGISNAVGMAMAERWLRETYGHDVTDHFIFGICSDGDLMEGVSAEAASLAGHLGLGKLVFLYDDNRITIDGTTELAFSTEDVEARFRAYGWHTLAVEDGNDLAAIEAAVRAGMAETSRPTLIRLRTIIGYPSPNKQNTSGVHGTPLGADENRLTKEALGWDPDKSFYVPDEVYAHFRDQVLEAGAAAQTAWNAKFESWAAANAELAAQWSDGLAGRIRPGLREALPVFDPETTPKMSSRVAGGKVMQAVAKHIPTFIGGAADLAHSTMTFIDGDPGYTREHIGRDIYFGIREHGMGSAVNGIALHGGLIKPYGSTFFVFADYMRPSLRLSALMNIGVVWVFTHDSVAVGEDGPTHEPVEHLASLRAIPNLTVIRPGDANETAEAWRTALEDVEGPAVLVLSRQDLPTIDRSVYPAASGLAKGAYTLAAAANPAAVIVATGSEVSVALAARDQLAAKGVEVSVVSMPSWELFEKQSQAYRDEVLPAGVPKVSVEAGSSFGWARWVDRSVAIDTFGASGPGAKVLEQFGITPENVAANVEAAIAAR</sequence>
<dbReference type="InterPro" id="IPR033247">
    <property type="entry name" value="Transketolase_fam"/>
</dbReference>
<dbReference type="InterPro" id="IPR005475">
    <property type="entry name" value="Transketolase-like_Pyr-bd"/>
</dbReference>
<dbReference type="PANTHER" id="PTHR43522">
    <property type="entry name" value="TRANSKETOLASE"/>
    <property type="match status" value="1"/>
</dbReference>
<proteinExistence type="inferred from homology"/>
<dbReference type="PANTHER" id="PTHR43522:SF2">
    <property type="entry name" value="TRANSKETOLASE 1-RELATED"/>
    <property type="match status" value="1"/>
</dbReference>
<dbReference type="EMBL" id="CAEZXP010000001">
    <property type="protein sequence ID" value="CAB4686395.1"/>
    <property type="molecule type" value="Genomic_DNA"/>
</dbReference>
<evidence type="ECO:0000256" key="10">
    <source>
        <dbReference type="ARBA" id="ARBA00049473"/>
    </source>
</evidence>
<dbReference type="CDD" id="cd07033">
    <property type="entry name" value="TPP_PYR_DXS_TK_like"/>
    <property type="match status" value="1"/>
</dbReference>
<dbReference type="InterPro" id="IPR055152">
    <property type="entry name" value="Transketolase-like_C_2"/>
</dbReference>
<evidence type="ECO:0000256" key="9">
    <source>
        <dbReference type="ARBA" id="ARBA00023052"/>
    </source>
</evidence>
<dbReference type="FunFam" id="3.40.50.970:FF:000003">
    <property type="entry name" value="Transketolase"/>
    <property type="match status" value="1"/>
</dbReference>
<gene>
    <name evidence="12" type="ORF">UFOPK2399_00364</name>
</gene>
<dbReference type="PROSITE" id="PS00802">
    <property type="entry name" value="TRANSKETOLASE_2"/>
    <property type="match status" value="1"/>
</dbReference>
<dbReference type="SUPFAM" id="SSF52922">
    <property type="entry name" value="TK C-terminal domain-like"/>
    <property type="match status" value="1"/>
</dbReference>
<comment type="cofactor">
    <cofactor evidence="1">
        <name>Mg(2+)</name>
        <dbReference type="ChEBI" id="CHEBI:18420"/>
    </cofactor>
</comment>
<evidence type="ECO:0000256" key="2">
    <source>
        <dbReference type="ARBA" id="ARBA00001964"/>
    </source>
</evidence>
<name>A0A6J6NNY1_9ZZZZ</name>
<evidence type="ECO:0000256" key="8">
    <source>
        <dbReference type="ARBA" id="ARBA00022842"/>
    </source>
</evidence>
<dbReference type="AlphaFoldDB" id="A0A6J6NNY1"/>
<dbReference type="InterPro" id="IPR005478">
    <property type="entry name" value="Transketolase_bac-like"/>
</dbReference>